<dbReference type="InterPro" id="IPR036185">
    <property type="entry name" value="DNA_heli_DnaB-like_N_sf"/>
</dbReference>
<evidence type="ECO:0000256" key="4">
    <source>
        <dbReference type="ARBA" id="ARBA00022741"/>
    </source>
</evidence>
<dbReference type="EC" id="5.6.2.3" evidence="11 12"/>
<dbReference type="GO" id="GO:0016787">
    <property type="term" value="F:hydrolase activity"/>
    <property type="evidence" value="ECO:0007669"/>
    <property type="project" value="UniProtKB-KW"/>
</dbReference>
<dbReference type="Gene3D" id="1.10.860.10">
    <property type="entry name" value="DNAb Helicase, Chain A"/>
    <property type="match status" value="1"/>
</dbReference>
<organism evidence="14 15">
    <name type="scientific">Virgibacillus xinjiangensis</name>
    <dbReference type="NCBI Taxonomy" id="393090"/>
    <lineage>
        <taxon>Bacteria</taxon>
        <taxon>Bacillati</taxon>
        <taxon>Bacillota</taxon>
        <taxon>Bacilli</taxon>
        <taxon>Bacillales</taxon>
        <taxon>Bacillaceae</taxon>
        <taxon>Virgibacillus</taxon>
    </lineage>
</organism>
<evidence type="ECO:0000256" key="7">
    <source>
        <dbReference type="ARBA" id="ARBA00022840"/>
    </source>
</evidence>
<comment type="catalytic activity">
    <reaction evidence="10 12">
        <text>ATP + H2O = ADP + phosphate + H(+)</text>
        <dbReference type="Rhea" id="RHEA:13065"/>
        <dbReference type="ChEBI" id="CHEBI:15377"/>
        <dbReference type="ChEBI" id="CHEBI:15378"/>
        <dbReference type="ChEBI" id="CHEBI:30616"/>
        <dbReference type="ChEBI" id="CHEBI:43474"/>
        <dbReference type="ChEBI" id="CHEBI:456216"/>
        <dbReference type="EC" id="5.6.2.3"/>
    </reaction>
</comment>
<reference evidence="15" key="1">
    <citation type="journal article" date="2019" name="Int. J. Syst. Evol. Microbiol.">
        <title>The Global Catalogue of Microorganisms (GCM) 10K type strain sequencing project: providing services to taxonomists for standard genome sequencing and annotation.</title>
        <authorList>
            <consortium name="The Broad Institute Genomics Platform"/>
            <consortium name="The Broad Institute Genome Sequencing Center for Infectious Disease"/>
            <person name="Wu L."/>
            <person name="Ma J."/>
        </authorList>
    </citation>
    <scope>NUCLEOTIDE SEQUENCE [LARGE SCALE GENOMIC DNA]</scope>
    <source>
        <strain evidence="15">KCTC 13128</strain>
    </source>
</reference>
<dbReference type="EMBL" id="JBHRSA010000046">
    <property type="protein sequence ID" value="MFC3041066.1"/>
    <property type="molecule type" value="Genomic_DNA"/>
</dbReference>
<evidence type="ECO:0000256" key="3">
    <source>
        <dbReference type="ARBA" id="ARBA00022705"/>
    </source>
</evidence>
<dbReference type="RefSeq" id="WP_390273064.1">
    <property type="nucleotide sequence ID" value="NZ_JBHRSA010000046.1"/>
</dbReference>
<dbReference type="InterPro" id="IPR007693">
    <property type="entry name" value="DNA_helicase_DnaB-like_N"/>
</dbReference>
<evidence type="ECO:0000256" key="10">
    <source>
        <dbReference type="ARBA" id="ARBA00048954"/>
    </source>
</evidence>
<name>A0ABV7CX52_9BACI</name>
<dbReference type="NCBIfam" id="NF004384">
    <property type="entry name" value="PRK05748.1"/>
    <property type="match status" value="1"/>
</dbReference>
<comment type="function">
    <text evidence="12">The main replicative DNA helicase, it participates in initiation and elongation during chromosome replication. Travels ahead of the DNA replisome, separating dsDNA into templates for DNA synthesis. A processive ATP-dependent 5'-3' DNA helicase it has DNA-dependent ATPase activity.</text>
</comment>
<evidence type="ECO:0000256" key="8">
    <source>
        <dbReference type="ARBA" id="ARBA00023125"/>
    </source>
</evidence>
<dbReference type="InterPro" id="IPR016136">
    <property type="entry name" value="DNA_helicase_N/primase_C"/>
</dbReference>
<keyword evidence="8 12" id="KW-0238">DNA-binding</keyword>
<accession>A0ABV7CX52</accession>
<keyword evidence="7 12" id="KW-0067">ATP-binding</keyword>
<evidence type="ECO:0000256" key="1">
    <source>
        <dbReference type="ARBA" id="ARBA00008428"/>
    </source>
</evidence>
<dbReference type="Gene3D" id="3.40.50.300">
    <property type="entry name" value="P-loop containing nucleotide triphosphate hydrolases"/>
    <property type="match status" value="1"/>
</dbReference>
<evidence type="ECO:0000256" key="6">
    <source>
        <dbReference type="ARBA" id="ARBA00022806"/>
    </source>
</evidence>
<dbReference type="InterPro" id="IPR027417">
    <property type="entry name" value="P-loop_NTPase"/>
</dbReference>
<evidence type="ECO:0000256" key="12">
    <source>
        <dbReference type="RuleBase" id="RU362085"/>
    </source>
</evidence>
<dbReference type="Pfam" id="PF03796">
    <property type="entry name" value="DnaB_C"/>
    <property type="match status" value="1"/>
</dbReference>
<protein>
    <recommendedName>
        <fullName evidence="11 12">Replicative DNA helicase</fullName>
        <ecNumber evidence="11 12">5.6.2.3</ecNumber>
    </recommendedName>
</protein>
<gene>
    <name evidence="14" type="primary">dnaB</name>
    <name evidence="14" type="ORF">ACFOGI_12535</name>
</gene>
<dbReference type="SUPFAM" id="SSF48024">
    <property type="entry name" value="N-terminal domain of DnaB helicase"/>
    <property type="match status" value="1"/>
</dbReference>
<keyword evidence="3 12" id="KW-0235">DNA replication</keyword>
<evidence type="ECO:0000313" key="14">
    <source>
        <dbReference type="EMBL" id="MFC3041066.1"/>
    </source>
</evidence>
<evidence type="ECO:0000256" key="9">
    <source>
        <dbReference type="ARBA" id="ARBA00023235"/>
    </source>
</evidence>
<sequence>MNDWNDRTPPHNIEAEQSVIGAIFLEPQAFSTASEILVAEDFYRAGHQRVFAAMMKLADKGEPIDVVTVTTYLQNAKQLDEAGGVTYLSEVAGSVPTAANIEYYSRIVEEKAILRRLIRTATDIVTSGYEKEDEVEDVLNDAEKNILEVSGRKNSGSFKAIKDVLIDVYDNIEQLHQSDADLTGVPTGFRDLDRITSGFQPNDLIIVAARPSVGKTAFALNVAQNVAVNSGENVAIFSLEMGADQLVQRMLCAEGNIDATRLRNGQLQADDWSKLTMAMGSLSNAGIFIDDSPGIRVSEIRSKCRRLKQEHGLGMILIDYLQLIQGSGSSRGENRQQEVSEISRSLKGLARELNVPLIALSQLSRGVESRQDKRPMMSDLRESGSIEQDADIVGFLYRDDYYDQETEKQNIIEIIISKQRNGPVGTVELAFVKEYNKFVDLDHRYSESDVPPAPVQA</sequence>
<comment type="caution">
    <text evidence="14">The sequence shown here is derived from an EMBL/GenBank/DDBJ whole genome shotgun (WGS) entry which is preliminary data.</text>
</comment>
<dbReference type="PANTHER" id="PTHR30153">
    <property type="entry name" value="REPLICATIVE DNA HELICASE DNAB"/>
    <property type="match status" value="1"/>
</dbReference>
<dbReference type="InterPro" id="IPR007694">
    <property type="entry name" value="DNA_helicase_DnaB-like_C"/>
</dbReference>
<dbReference type="GO" id="GO:0003678">
    <property type="term" value="F:DNA helicase activity"/>
    <property type="evidence" value="ECO:0007669"/>
    <property type="project" value="UniProtKB-EC"/>
</dbReference>
<evidence type="ECO:0000259" key="13">
    <source>
        <dbReference type="PROSITE" id="PS51199"/>
    </source>
</evidence>
<proteinExistence type="inferred from homology"/>
<dbReference type="Pfam" id="PF00772">
    <property type="entry name" value="DnaB"/>
    <property type="match status" value="1"/>
</dbReference>
<dbReference type="InterPro" id="IPR007692">
    <property type="entry name" value="DNA_helicase_DnaB"/>
</dbReference>
<dbReference type="PANTHER" id="PTHR30153:SF2">
    <property type="entry name" value="REPLICATIVE DNA HELICASE"/>
    <property type="match status" value="1"/>
</dbReference>
<evidence type="ECO:0000256" key="5">
    <source>
        <dbReference type="ARBA" id="ARBA00022801"/>
    </source>
</evidence>
<keyword evidence="2 12" id="KW-0639">Primosome</keyword>
<dbReference type="Proteomes" id="UP001595279">
    <property type="component" value="Unassembled WGS sequence"/>
</dbReference>
<evidence type="ECO:0000256" key="11">
    <source>
        <dbReference type="NCBIfam" id="TIGR00665"/>
    </source>
</evidence>
<keyword evidence="6 12" id="KW-0347">Helicase</keyword>
<dbReference type="NCBIfam" id="TIGR00665">
    <property type="entry name" value="DnaB"/>
    <property type="match status" value="1"/>
</dbReference>
<dbReference type="CDD" id="cd00984">
    <property type="entry name" value="DnaB_C"/>
    <property type="match status" value="1"/>
</dbReference>
<keyword evidence="15" id="KW-1185">Reference proteome</keyword>
<dbReference type="SUPFAM" id="SSF52540">
    <property type="entry name" value="P-loop containing nucleoside triphosphate hydrolases"/>
    <property type="match status" value="1"/>
</dbReference>
<feature type="domain" description="SF4 helicase" evidence="13">
    <location>
        <begin position="178"/>
        <end position="445"/>
    </location>
</feature>
<comment type="similarity">
    <text evidence="1 12">Belongs to the helicase family. DnaB subfamily.</text>
</comment>
<keyword evidence="9" id="KW-0413">Isomerase</keyword>
<keyword evidence="4 12" id="KW-0547">Nucleotide-binding</keyword>
<dbReference type="PROSITE" id="PS51199">
    <property type="entry name" value="SF4_HELICASE"/>
    <property type="match status" value="1"/>
</dbReference>
<evidence type="ECO:0000313" key="15">
    <source>
        <dbReference type="Proteomes" id="UP001595279"/>
    </source>
</evidence>
<evidence type="ECO:0000256" key="2">
    <source>
        <dbReference type="ARBA" id="ARBA00022515"/>
    </source>
</evidence>
<keyword evidence="5 12" id="KW-0378">Hydrolase</keyword>